<dbReference type="AlphaFoldDB" id="A0A1V9DHK3"/>
<dbReference type="PROSITE" id="PS51409">
    <property type="entry name" value="ARGINASE_2"/>
    <property type="match status" value="1"/>
</dbReference>
<dbReference type="GO" id="GO:0004053">
    <property type="term" value="F:arginase activity"/>
    <property type="evidence" value="ECO:0007669"/>
    <property type="project" value="TreeGrafter"/>
</dbReference>
<evidence type="ECO:0000313" key="6">
    <source>
        <dbReference type="Proteomes" id="UP000192769"/>
    </source>
</evidence>
<keyword evidence="2" id="KW-0378">Hydrolase</keyword>
<dbReference type="Pfam" id="PF00491">
    <property type="entry name" value="Arginase"/>
    <property type="match status" value="1"/>
</dbReference>
<organism evidence="5 6">
    <name type="scientific">Pantoea latae</name>
    <dbReference type="NCBI Taxonomy" id="1964541"/>
    <lineage>
        <taxon>Bacteria</taxon>
        <taxon>Pseudomonadati</taxon>
        <taxon>Pseudomonadota</taxon>
        <taxon>Gammaproteobacteria</taxon>
        <taxon>Enterobacterales</taxon>
        <taxon>Erwiniaceae</taxon>
        <taxon>Pantoea</taxon>
    </lineage>
</organism>
<evidence type="ECO:0000313" key="5">
    <source>
        <dbReference type="EMBL" id="OQP33341.1"/>
    </source>
</evidence>
<evidence type="ECO:0000256" key="3">
    <source>
        <dbReference type="ARBA" id="ARBA00023211"/>
    </source>
</evidence>
<comment type="caution">
    <text evidence="5">The sequence shown here is derived from an EMBL/GenBank/DDBJ whole genome shotgun (WGS) entry which is preliminary data.</text>
</comment>
<evidence type="ECO:0000256" key="2">
    <source>
        <dbReference type="ARBA" id="ARBA00022801"/>
    </source>
</evidence>
<evidence type="ECO:0000256" key="1">
    <source>
        <dbReference type="ARBA" id="ARBA00022723"/>
    </source>
</evidence>
<reference evidence="5 6" key="1">
    <citation type="submission" date="2017-02" db="EMBL/GenBank/DDBJ databases">
        <title>Whole genome shotgun sequence of Pantoea agglomerans strain AS1 isolated from a cycad, Zamia floridana in Central Florida, USA.</title>
        <authorList>
            <person name="Lata P."/>
            <person name="Govindarajan S."/>
            <person name="Qi F."/>
            <person name="Li J.-L."/>
            <person name="Maurya S.K."/>
            <person name="Sahoo M.K."/>
        </authorList>
    </citation>
    <scope>NUCLEOTIDE SEQUENCE [LARGE SCALE GENOMIC DNA]</scope>
    <source>
        <strain evidence="5 6">AS1</strain>
    </source>
</reference>
<proteinExistence type="inferred from homology"/>
<dbReference type="PANTHER" id="PTHR43782">
    <property type="entry name" value="ARGINASE"/>
    <property type="match status" value="1"/>
</dbReference>
<keyword evidence="1" id="KW-0479">Metal-binding</keyword>
<comment type="similarity">
    <text evidence="4">Belongs to the arginase family.</text>
</comment>
<dbReference type="PANTHER" id="PTHR43782:SF3">
    <property type="entry name" value="ARGINASE"/>
    <property type="match status" value="1"/>
</dbReference>
<dbReference type="InterPro" id="IPR023696">
    <property type="entry name" value="Ureohydrolase_dom_sf"/>
</dbReference>
<dbReference type="OrthoDB" id="9789727at2"/>
<dbReference type="CDD" id="cd09999">
    <property type="entry name" value="Arginase-like_1"/>
    <property type="match status" value="1"/>
</dbReference>
<dbReference type="InterPro" id="IPR006035">
    <property type="entry name" value="Ureohydrolase"/>
</dbReference>
<dbReference type="Gene3D" id="3.40.800.10">
    <property type="entry name" value="Ureohydrolase domain"/>
    <property type="match status" value="1"/>
</dbReference>
<gene>
    <name evidence="5" type="ORF">B2J69_12395</name>
</gene>
<dbReference type="SUPFAM" id="SSF52768">
    <property type="entry name" value="Arginase/deacetylase"/>
    <property type="match status" value="1"/>
</dbReference>
<sequence length="276" mass="28904">MTFPVKKNVIYTIYQGCAGDHNDLARPGARAVGTLLAQRGGETPVIIGSPAAATPMGWREALRVALPDLQAMRAHADLLFRSGAVSVAATSRCAVSLATLPALAQHRPDACVVWFDAHGDLNTPESSTSGFLGGLALAGPTGLWASGLGSGLRFAQLVLVGQRDLDPFEQALIARHQIPVIAPGPDVAVRLEAAVAGRPVYLHLDCDVLEPGIVPTDYRVDGGLTLAQLSACCAALTRSEFIGIEIAEFQHVWQPGGTPVSPGPLTEALMPLLRDV</sequence>
<dbReference type="EMBL" id="MWUE01000017">
    <property type="protein sequence ID" value="OQP33341.1"/>
    <property type="molecule type" value="Genomic_DNA"/>
</dbReference>
<dbReference type="GO" id="GO:0030145">
    <property type="term" value="F:manganese ion binding"/>
    <property type="evidence" value="ECO:0007669"/>
    <property type="project" value="TreeGrafter"/>
</dbReference>
<keyword evidence="6" id="KW-1185">Reference proteome</keyword>
<evidence type="ECO:0000256" key="4">
    <source>
        <dbReference type="PROSITE-ProRule" id="PRU00742"/>
    </source>
</evidence>
<name>A0A1V9DHK3_9GAMM</name>
<keyword evidence="3" id="KW-0464">Manganese</keyword>
<accession>A0A1V9DHK3</accession>
<protein>
    <submittedName>
        <fullName evidence="5">Arginase</fullName>
    </submittedName>
</protein>
<dbReference type="GO" id="GO:0005829">
    <property type="term" value="C:cytosol"/>
    <property type="evidence" value="ECO:0007669"/>
    <property type="project" value="TreeGrafter"/>
</dbReference>
<dbReference type="Proteomes" id="UP000192769">
    <property type="component" value="Unassembled WGS sequence"/>
</dbReference>